<feature type="signal peptide" evidence="1">
    <location>
        <begin position="1"/>
        <end position="24"/>
    </location>
</feature>
<gene>
    <name evidence="2" type="ORF">PMAYCL1PPCAC_18758</name>
</gene>
<feature type="non-terminal residue" evidence="2">
    <location>
        <position position="144"/>
    </location>
</feature>
<dbReference type="AlphaFoldDB" id="A0AAN5CQ74"/>
<keyword evidence="1" id="KW-0732">Signal</keyword>
<proteinExistence type="predicted"/>
<evidence type="ECO:0000313" key="3">
    <source>
        <dbReference type="Proteomes" id="UP001328107"/>
    </source>
</evidence>
<reference evidence="3" key="1">
    <citation type="submission" date="2022-10" db="EMBL/GenBank/DDBJ databases">
        <title>Genome assembly of Pristionchus species.</title>
        <authorList>
            <person name="Yoshida K."/>
            <person name="Sommer R.J."/>
        </authorList>
    </citation>
    <scope>NUCLEOTIDE SEQUENCE [LARGE SCALE GENOMIC DNA]</scope>
    <source>
        <strain evidence="3">RS5460</strain>
    </source>
</reference>
<name>A0AAN5CQ74_9BILA</name>
<feature type="chain" id="PRO_5042879721" evidence="1">
    <location>
        <begin position="25"/>
        <end position="144"/>
    </location>
</feature>
<evidence type="ECO:0000256" key="1">
    <source>
        <dbReference type="SAM" id="SignalP"/>
    </source>
</evidence>
<protein>
    <submittedName>
        <fullName evidence="2">Uncharacterized protein</fullName>
    </submittedName>
</protein>
<evidence type="ECO:0000313" key="2">
    <source>
        <dbReference type="EMBL" id="GMR48563.1"/>
    </source>
</evidence>
<organism evidence="2 3">
    <name type="scientific">Pristionchus mayeri</name>
    <dbReference type="NCBI Taxonomy" id="1317129"/>
    <lineage>
        <taxon>Eukaryota</taxon>
        <taxon>Metazoa</taxon>
        <taxon>Ecdysozoa</taxon>
        <taxon>Nematoda</taxon>
        <taxon>Chromadorea</taxon>
        <taxon>Rhabditida</taxon>
        <taxon>Rhabditina</taxon>
        <taxon>Diplogasteromorpha</taxon>
        <taxon>Diplogasteroidea</taxon>
        <taxon>Neodiplogasteridae</taxon>
        <taxon>Pristionchus</taxon>
    </lineage>
</organism>
<dbReference type="EMBL" id="BTRK01000004">
    <property type="protein sequence ID" value="GMR48563.1"/>
    <property type="molecule type" value="Genomic_DNA"/>
</dbReference>
<comment type="caution">
    <text evidence="2">The sequence shown here is derived from an EMBL/GenBank/DDBJ whole genome shotgun (WGS) entry which is preliminary data.</text>
</comment>
<accession>A0AAN5CQ74</accession>
<sequence>SINVKMIIPLPLIVSLLLFSTCASEHVIDWDRCGASEDTSCFIRESCSNYGDGDNVLLYFNGDKSQLKTGSCSAAIQVKSINDKQFFVVIRLEGDDITDATELKIEQNSKIQVECKKDNAVTVNADLFNEVSDGKSKFDTGKFV</sequence>
<dbReference type="Proteomes" id="UP001328107">
    <property type="component" value="Unassembled WGS sequence"/>
</dbReference>
<feature type="non-terminal residue" evidence="2">
    <location>
        <position position="1"/>
    </location>
</feature>
<keyword evidence="3" id="KW-1185">Reference proteome</keyword>